<dbReference type="STRING" id="1661398.A0A482W615"/>
<dbReference type="PROSITE" id="PS50118">
    <property type="entry name" value="HMG_BOX_2"/>
    <property type="match status" value="1"/>
</dbReference>
<organism evidence="7 8">
    <name type="scientific">Asbolus verrucosus</name>
    <name type="common">Desert ironclad beetle</name>
    <dbReference type="NCBI Taxonomy" id="1661398"/>
    <lineage>
        <taxon>Eukaryota</taxon>
        <taxon>Metazoa</taxon>
        <taxon>Ecdysozoa</taxon>
        <taxon>Arthropoda</taxon>
        <taxon>Hexapoda</taxon>
        <taxon>Insecta</taxon>
        <taxon>Pterygota</taxon>
        <taxon>Neoptera</taxon>
        <taxon>Endopterygota</taxon>
        <taxon>Coleoptera</taxon>
        <taxon>Polyphaga</taxon>
        <taxon>Cucujiformia</taxon>
        <taxon>Tenebrionidae</taxon>
        <taxon>Pimeliinae</taxon>
        <taxon>Asbolus</taxon>
    </lineage>
</organism>
<accession>A0A482W615</accession>
<dbReference type="GO" id="GO:0003677">
    <property type="term" value="F:DNA binding"/>
    <property type="evidence" value="ECO:0007669"/>
    <property type="project" value="UniProtKB-UniRule"/>
</dbReference>
<feature type="compositionally biased region" description="Basic and acidic residues" evidence="5">
    <location>
        <begin position="52"/>
        <end position="79"/>
    </location>
</feature>
<dbReference type="InterPro" id="IPR054414">
    <property type="entry name" value="Ccdc124/Oxs1_C"/>
</dbReference>
<dbReference type="InterPro" id="IPR010422">
    <property type="entry name" value="Ccdc124/Oxs1"/>
</dbReference>
<dbReference type="PANTHER" id="PTHR21680:SF0">
    <property type="entry name" value="COILED-COIL DOMAIN-CONTAINING PROTEIN 124"/>
    <property type="match status" value="1"/>
</dbReference>
<evidence type="ECO:0000256" key="4">
    <source>
        <dbReference type="PROSITE-ProRule" id="PRU00267"/>
    </source>
</evidence>
<proteinExistence type="inferred from homology"/>
<keyword evidence="3" id="KW-0175">Coiled coil</keyword>
<keyword evidence="4" id="KW-0539">Nucleus</keyword>
<keyword evidence="8" id="KW-1185">Reference proteome</keyword>
<comment type="subcellular location">
    <subcellularLocation>
        <location evidence="1">Midbody</location>
    </subcellularLocation>
</comment>
<dbReference type="InterPro" id="IPR009071">
    <property type="entry name" value="HMG_box_dom"/>
</dbReference>
<name>A0A482W615_ASBVE</name>
<dbReference type="Proteomes" id="UP000292052">
    <property type="component" value="Unassembled WGS sequence"/>
</dbReference>
<dbReference type="Pfam" id="PF06244">
    <property type="entry name" value="Ccdc124"/>
    <property type="match status" value="1"/>
</dbReference>
<keyword evidence="4" id="KW-0238">DNA-binding</keyword>
<evidence type="ECO:0000256" key="2">
    <source>
        <dbReference type="ARBA" id="ARBA00008296"/>
    </source>
</evidence>
<dbReference type="GO" id="GO:0006366">
    <property type="term" value="P:transcription by RNA polymerase II"/>
    <property type="evidence" value="ECO:0007669"/>
    <property type="project" value="TreeGrafter"/>
</dbReference>
<gene>
    <name evidence="7" type="ORF">BDFB_008849</name>
</gene>
<comment type="caution">
    <text evidence="7">The sequence shown here is derived from an EMBL/GenBank/DDBJ whole genome shotgun (WGS) entry which is preliminary data.</text>
</comment>
<reference evidence="7 8" key="1">
    <citation type="submission" date="2017-03" db="EMBL/GenBank/DDBJ databases">
        <title>Genome of the blue death feigning beetle - Asbolus verrucosus.</title>
        <authorList>
            <person name="Rider S.D."/>
        </authorList>
    </citation>
    <scope>NUCLEOTIDE SEQUENCE [LARGE SCALE GENOMIC DNA]</scope>
    <source>
        <strain evidence="7">Butters</strain>
        <tissue evidence="7">Head and leg muscle</tissue>
    </source>
</reference>
<feature type="DNA-binding region" description="HMG box" evidence="4">
    <location>
        <begin position="158"/>
        <end position="206"/>
    </location>
</feature>
<dbReference type="EMBL" id="QDEB01028425">
    <property type="protein sequence ID" value="RZC40163.1"/>
    <property type="molecule type" value="Genomic_DNA"/>
</dbReference>
<dbReference type="OrthoDB" id="76412at2759"/>
<dbReference type="GO" id="GO:0005634">
    <property type="term" value="C:nucleus"/>
    <property type="evidence" value="ECO:0007669"/>
    <property type="project" value="UniProtKB-UniRule"/>
</dbReference>
<dbReference type="GO" id="GO:0030496">
    <property type="term" value="C:midbody"/>
    <property type="evidence" value="ECO:0007669"/>
    <property type="project" value="UniProtKB-SubCell"/>
</dbReference>
<evidence type="ECO:0000256" key="5">
    <source>
        <dbReference type="SAM" id="MobiDB-lite"/>
    </source>
</evidence>
<evidence type="ECO:0000259" key="6">
    <source>
        <dbReference type="PROSITE" id="PS50118"/>
    </source>
</evidence>
<evidence type="ECO:0000256" key="3">
    <source>
        <dbReference type="ARBA" id="ARBA00023054"/>
    </source>
</evidence>
<dbReference type="GO" id="GO:0003713">
    <property type="term" value="F:transcription coactivator activity"/>
    <property type="evidence" value="ECO:0007669"/>
    <property type="project" value="TreeGrafter"/>
</dbReference>
<protein>
    <submittedName>
        <fullName evidence="7">Coiled-coil domain-containing protein 124</fullName>
    </submittedName>
</protein>
<evidence type="ECO:0000313" key="7">
    <source>
        <dbReference type="EMBL" id="RZC40163.1"/>
    </source>
</evidence>
<evidence type="ECO:0000256" key="1">
    <source>
        <dbReference type="ARBA" id="ARBA00004214"/>
    </source>
</evidence>
<comment type="similarity">
    <text evidence="2">Belongs to the CCDC124 family.</text>
</comment>
<feature type="compositionally biased region" description="Basic and acidic residues" evidence="5">
    <location>
        <begin position="22"/>
        <end position="33"/>
    </location>
</feature>
<evidence type="ECO:0000313" key="8">
    <source>
        <dbReference type="Proteomes" id="UP000292052"/>
    </source>
</evidence>
<feature type="region of interest" description="Disordered" evidence="5">
    <location>
        <begin position="1"/>
        <end position="118"/>
    </location>
</feature>
<dbReference type="AlphaFoldDB" id="A0A482W615"/>
<sequence length="206" mass="24099">MPKKFSTENPKAVAARERKKAVKDAEISKKQQQQEDAYWQDEDKQIKKKQQRKEEQDRKREQQQAKKAEAKLLLEKEMSSIKSGKANPPPKITRAQINATVNTPKKDTEKKEKIITHLDEPLEENVNRLKIEGEEARTVTEAIGILSSKTEDEDKHPERRMKAAYTAFENRRLEELKIENPSLRLSQLKQMIFKEWQKSPENPLNK</sequence>
<feature type="compositionally biased region" description="Basic and acidic residues" evidence="5">
    <location>
        <begin position="104"/>
        <end position="118"/>
    </location>
</feature>
<feature type="domain" description="HMG box" evidence="6">
    <location>
        <begin position="158"/>
        <end position="206"/>
    </location>
</feature>
<dbReference type="PANTHER" id="PTHR21680">
    <property type="entry name" value="COILED-COIL DOMAIN-CONTAINING PROTEIN 124"/>
    <property type="match status" value="1"/>
</dbReference>